<sequence length="323" mass="36647">MPRRPQQPVPLHGIPSDFLTNIHVLDRFSESDLDVWKKRSRELDALHDELYHGLEPERTRRKEQLVDALNLRPAPPFDFKNWVRMVQYRYSHEPLSAAGSVRSIGGRFSIGNDCDESGTAAVFPALYLGDSHETAFRECYQMASDRMEATGLSPAEMSLRRSDSSVRMNGHIERVFDIRNVENLKPVAKVLAKFTVPQELAKLARSLKLGKPEDLLIRTPSRLQSNLQDVNWRAWSAQFGLPSPSQRFGLFLKWAGYEGVLYRSSKQPGSTCVAVFPSNLCSDRTYVELADDYPPNVAQFKLDLSTADALCGWEHVRRSERAP</sequence>
<dbReference type="AlphaFoldDB" id="A0A4V2HEQ5"/>
<feature type="domain" description="RES" evidence="1">
    <location>
        <begin position="83"/>
        <end position="277"/>
    </location>
</feature>
<comment type="caution">
    <text evidence="2">The sequence shown here is derived from an EMBL/GenBank/DDBJ whole genome shotgun (WGS) entry which is preliminary data.</text>
</comment>
<evidence type="ECO:0000313" key="2">
    <source>
        <dbReference type="EMBL" id="TAA33732.1"/>
    </source>
</evidence>
<dbReference type="EMBL" id="SHMF01000004">
    <property type="protein sequence ID" value="TAA33732.1"/>
    <property type="molecule type" value="Genomic_DNA"/>
</dbReference>
<dbReference type="InterPro" id="IPR014914">
    <property type="entry name" value="RES_dom"/>
</dbReference>
<evidence type="ECO:0000259" key="1">
    <source>
        <dbReference type="Pfam" id="PF08808"/>
    </source>
</evidence>
<reference evidence="2 3" key="1">
    <citation type="submission" date="2019-02" db="EMBL/GenBank/DDBJ databases">
        <title>WGS of Pseudoxanthomonas species novum from clinical isolates.</title>
        <authorList>
            <person name="Bernier A.-M."/>
            <person name="Bernard K."/>
            <person name="Vachon A."/>
        </authorList>
    </citation>
    <scope>NUCLEOTIDE SEQUENCE [LARGE SCALE GENOMIC DNA]</scope>
    <source>
        <strain evidence="2 3">NML140781</strain>
    </source>
</reference>
<organism evidence="2 3">
    <name type="scientific">Pseudoxanthomonas winnipegensis</name>
    <dbReference type="NCBI Taxonomy" id="2480810"/>
    <lineage>
        <taxon>Bacteria</taxon>
        <taxon>Pseudomonadati</taxon>
        <taxon>Pseudomonadota</taxon>
        <taxon>Gammaproteobacteria</taxon>
        <taxon>Lysobacterales</taxon>
        <taxon>Lysobacteraceae</taxon>
        <taxon>Pseudoxanthomonas</taxon>
    </lineage>
</organism>
<dbReference type="Proteomes" id="UP000292087">
    <property type="component" value="Unassembled WGS sequence"/>
</dbReference>
<dbReference type="Pfam" id="PF08808">
    <property type="entry name" value="RES"/>
    <property type="match status" value="1"/>
</dbReference>
<name>A0A4V2HEQ5_9GAMM</name>
<protein>
    <submittedName>
        <fullName evidence="2">RES domain-containing protein</fullName>
    </submittedName>
</protein>
<proteinExistence type="predicted"/>
<evidence type="ECO:0000313" key="3">
    <source>
        <dbReference type="Proteomes" id="UP000292087"/>
    </source>
</evidence>
<accession>A0A4V2HEQ5</accession>
<dbReference type="RefSeq" id="WP_130524357.1">
    <property type="nucleotide sequence ID" value="NZ_SHLZ01000005.1"/>
</dbReference>
<gene>
    <name evidence="2" type="ORF">EA656_14945</name>
</gene>